<evidence type="ECO:0000313" key="2">
    <source>
        <dbReference type="EMBL" id="KAK4580920.1"/>
    </source>
</evidence>
<keyword evidence="1" id="KW-0812">Transmembrane</keyword>
<feature type="transmembrane region" description="Helical" evidence="1">
    <location>
        <begin position="497"/>
        <end position="518"/>
    </location>
</feature>
<gene>
    <name evidence="2" type="ORF">RGQ29_024540</name>
</gene>
<organism evidence="2 3">
    <name type="scientific">Quercus rubra</name>
    <name type="common">Northern red oak</name>
    <name type="synonym">Quercus borealis</name>
    <dbReference type="NCBI Taxonomy" id="3512"/>
    <lineage>
        <taxon>Eukaryota</taxon>
        <taxon>Viridiplantae</taxon>
        <taxon>Streptophyta</taxon>
        <taxon>Embryophyta</taxon>
        <taxon>Tracheophyta</taxon>
        <taxon>Spermatophyta</taxon>
        <taxon>Magnoliopsida</taxon>
        <taxon>eudicotyledons</taxon>
        <taxon>Gunneridae</taxon>
        <taxon>Pentapetalae</taxon>
        <taxon>rosids</taxon>
        <taxon>fabids</taxon>
        <taxon>Fagales</taxon>
        <taxon>Fagaceae</taxon>
        <taxon>Quercus</taxon>
    </lineage>
</organism>
<proteinExistence type="predicted"/>
<protein>
    <submittedName>
        <fullName evidence="2">Uncharacterized protein</fullName>
    </submittedName>
</protein>
<keyword evidence="1" id="KW-1133">Transmembrane helix</keyword>
<dbReference type="PANTHER" id="PTHR31549">
    <property type="entry name" value="PROTEIN, PUTATIVE (DUF247)-RELATED-RELATED"/>
    <property type="match status" value="1"/>
</dbReference>
<sequence>MAGKVTEHAISIESTEVGQTSTGRYRGIHAALPLDGMEHVRRETSERSISITEDAQTTLAKRFEIVREAGKNAKNQSPTPKIQKVIFYLQNHKDFEKHYEPRVVSVGPIHHGKPKYKLGEKYKLVLTSEFIEDSGKSMGDVYKKIKEKIKELRDCFEEEVTKDYDDDAFAWLLFVDGCAILQFIYCLVKDKFKDLNIKNDSAAFGNQDLLLLENQLPYRLLILLMSLSEKKTELEDSIKTFIQRNISVPPAEDHSSIFRCEFLSGLSWKLCQRSKRRQAESEKKKSDYSKEKLHEQRISIEGDPIHLLDLLRTRLLANHGGQVVQNINPKKQMCLYWQSYRNIEELQAAGIHLKRSKISQRSLGDISFTTLLCFGFLWLPPLIVDDLTGPKFLNLIAYELCPDFMNDYGVTTYISFLESLIDEAKDVKELRKAGILYNLLGSDQEVAQLFNEIGTDLVPNNDIYNDVRFKIQQYYKNKVKTLISQAINDHFRSPWTFIAFLAAFLALLLSALQTWYTVPWLNKKN</sequence>
<name>A0AAN7EWJ8_QUERU</name>
<dbReference type="InterPro" id="IPR004158">
    <property type="entry name" value="DUF247_pln"/>
</dbReference>
<dbReference type="Proteomes" id="UP001324115">
    <property type="component" value="Unassembled WGS sequence"/>
</dbReference>
<keyword evidence="1" id="KW-0472">Membrane</keyword>
<evidence type="ECO:0000256" key="1">
    <source>
        <dbReference type="SAM" id="Phobius"/>
    </source>
</evidence>
<evidence type="ECO:0000313" key="3">
    <source>
        <dbReference type="Proteomes" id="UP001324115"/>
    </source>
</evidence>
<dbReference type="EMBL" id="JAXUIC010000007">
    <property type="protein sequence ID" value="KAK4580920.1"/>
    <property type="molecule type" value="Genomic_DNA"/>
</dbReference>
<accession>A0AAN7EWJ8</accession>
<dbReference type="Pfam" id="PF03140">
    <property type="entry name" value="DUF247"/>
    <property type="match status" value="1"/>
</dbReference>
<keyword evidence="3" id="KW-1185">Reference proteome</keyword>
<dbReference type="AlphaFoldDB" id="A0AAN7EWJ8"/>
<dbReference type="PANTHER" id="PTHR31549:SF191">
    <property type="entry name" value="DUF247 DOMAIN PROTEIN"/>
    <property type="match status" value="1"/>
</dbReference>
<reference evidence="2 3" key="1">
    <citation type="journal article" date="2023" name="G3 (Bethesda)">
        <title>A haplotype-resolved chromosome-scale genome for Quercus rubra L. provides insights into the genetics of adaptive traits for red oak species.</title>
        <authorList>
            <person name="Kapoor B."/>
            <person name="Jenkins J."/>
            <person name="Schmutz J."/>
            <person name="Zhebentyayeva T."/>
            <person name="Kuelheim C."/>
            <person name="Coggeshall M."/>
            <person name="Heim C."/>
            <person name="Lasky J.R."/>
            <person name="Leites L."/>
            <person name="Islam-Faridi N."/>
            <person name="Romero-Severson J."/>
            <person name="DeLeo V.L."/>
            <person name="Lucas S.M."/>
            <person name="Lazic D."/>
            <person name="Gailing O."/>
            <person name="Carlson J."/>
            <person name="Staton M."/>
        </authorList>
    </citation>
    <scope>NUCLEOTIDE SEQUENCE [LARGE SCALE GENOMIC DNA]</scope>
    <source>
        <strain evidence="2">Pseudo-F2</strain>
    </source>
</reference>
<comment type="caution">
    <text evidence="2">The sequence shown here is derived from an EMBL/GenBank/DDBJ whole genome shotgun (WGS) entry which is preliminary data.</text>
</comment>